<name>A0ABY8EUG3_MALFU</name>
<protein>
    <submittedName>
        <fullName evidence="11">Uncharacterized protein</fullName>
    </submittedName>
</protein>
<proteinExistence type="inferred from homology"/>
<evidence type="ECO:0000313" key="12">
    <source>
        <dbReference type="Proteomes" id="UP000818624"/>
    </source>
</evidence>
<keyword evidence="4" id="KW-0863">Zinc-finger</keyword>
<evidence type="ECO:0000256" key="4">
    <source>
        <dbReference type="ARBA" id="ARBA00022771"/>
    </source>
</evidence>
<keyword evidence="7" id="KW-0238">DNA-binding</keyword>
<organism evidence="11 12">
    <name type="scientific">Malassezia furfur</name>
    <name type="common">Pityriasis versicolor infection agent</name>
    <name type="synonym">Pityrosporum furfur</name>
    <dbReference type="NCBI Taxonomy" id="55194"/>
    <lineage>
        <taxon>Eukaryota</taxon>
        <taxon>Fungi</taxon>
        <taxon>Dikarya</taxon>
        <taxon>Basidiomycota</taxon>
        <taxon>Ustilaginomycotina</taxon>
        <taxon>Malasseziomycetes</taxon>
        <taxon>Malasseziales</taxon>
        <taxon>Malasseziaceae</taxon>
        <taxon>Malassezia</taxon>
    </lineage>
</organism>
<evidence type="ECO:0000256" key="5">
    <source>
        <dbReference type="ARBA" id="ARBA00022833"/>
    </source>
</evidence>
<evidence type="ECO:0000256" key="1">
    <source>
        <dbReference type="ARBA" id="ARBA00004604"/>
    </source>
</evidence>
<evidence type="ECO:0000256" key="7">
    <source>
        <dbReference type="ARBA" id="ARBA00023125"/>
    </source>
</evidence>
<sequence>MQARRRCAVCGSTRFRLVAAQLVCAAGHVQRDFRVEAAHDEDGFGTQITTRARAVNRASQREAAHAERRRRQYLARKVARGRTPLVVPGSKEHAALDDHDAAYLYGARATFAVLEALQLVLRHQVAAVERLYGIQGLAAAAREVWALHVSSAGVPPTPLDAACDAAERPTHPPPASMPRTGRQRWSDAAHHAASLDLVSLRSTVATVYLALVRRRCPISIGQLRTYVGPPRTDAGTSSRARCRTCTRSMCSPRG</sequence>
<evidence type="ECO:0000256" key="2">
    <source>
        <dbReference type="ARBA" id="ARBA00006899"/>
    </source>
</evidence>
<keyword evidence="9" id="KW-0539">Nucleus</keyword>
<keyword evidence="12" id="KW-1185">Reference proteome</keyword>
<dbReference type="PANTHER" id="PTHR31576">
    <property type="entry name" value="TATA BOX-BINDING PROTEIN-ASSOCIATED FACTOR RNA POLYMERASE I SUBUNIT B"/>
    <property type="match status" value="1"/>
</dbReference>
<keyword evidence="5" id="KW-0862">Zinc</keyword>
<dbReference type="PANTHER" id="PTHR31576:SF2">
    <property type="entry name" value="TATA BOX-BINDING PROTEIN-ASSOCIATED FACTOR RNA POLYMERASE I SUBUNIT B"/>
    <property type="match status" value="1"/>
</dbReference>
<feature type="signal peptide" evidence="10">
    <location>
        <begin position="1"/>
        <end position="20"/>
    </location>
</feature>
<dbReference type="EMBL" id="CP046236">
    <property type="protein sequence ID" value="WFD48467.1"/>
    <property type="molecule type" value="Genomic_DNA"/>
</dbReference>
<keyword evidence="10" id="KW-0732">Signal</keyword>
<keyword evidence="6" id="KW-0805">Transcription regulation</keyword>
<dbReference type="Proteomes" id="UP000818624">
    <property type="component" value="Chromosome 3"/>
</dbReference>
<evidence type="ECO:0000313" key="11">
    <source>
        <dbReference type="EMBL" id="WFD48467.1"/>
    </source>
</evidence>
<keyword evidence="3" id="KW-0479">Metal-binding</keyword>
<feature type="chain" id="PRO_5045111775" evidence="10">
    <location>
        <begin position="21"/>
        <end position="254"/>
    </location>
</feature>
<evidence type="ECO:0000256" key="9">
    <source>
        <dbReference type="ARBA" id="ARBA00023242"/>
    </source>
</evidence>
<gene>
    <name evidence="11" type="ORF">GLX27_003137</name>
</gene>
<reference evidence="11 12" key="1">
    <citation type="journal article" date="2020" name="Elife">
        <title>Loss of centromere function drives karyotype evolution in closely related Malassezia species.</title>
        <authorList>
            <person name="Sankaranarayanan S.R."/>
            <person name="Ianiri G."/>
            <person name="Coelho M.A."/>
            <person name="Reza M.H."/>
            <person name="Thimmappa B.C."/>
            <person name="Ganguly P."/>
            <person name="Vadnala R.N."/>
            <person name="Sun S."/>
            <person name="Siddharthan R."/>
            <person name="Tellgren-Roth C."/>
            <person name="Dawson T.L."/>
            <person name="Heitman J."/>
            <person name="Sanyal K."/>
        </authorList>
    </citation>
    <scope>NUCLEOTIDE SEQUENCE [LARGE SCALE GENOMIC DNA]</scope>
    <source>
        <strain evidence="11">CBS14141</strain>
    </source>
</reference>
<evidence type="ECO:0000256" key="8">
    <source>
        <dbReference type="ARBA" id="ARBA00023163"/>
    </source>
</evidence>
<evidence type="ECO:0000256" key="10">
    <source>
        <dbReference type="SAM" id="SignalP"/>
    </source>
</evidence>
<evidence type="ECO:0000256" key="3">
    <source>
        <dbReference type="ARBA" id="ARBA00022723"/>
    </source>
</evidence>
<comment type="similarity">
    <text evidence="2">Belongs to the RRN7/TAF1B family.</text>
</comment>
<evidence type="ECO:0000256" key="6">
    <source>
        <dbReference type="ARBA" id="ARBA00023015"/>
    </source>
</evidence>
<accession>A0ABY8EUG3</accession>
<keyword evidence="8" id="KW-0804">Transcription</keyword>
<dbReference type="InterPro" id="IPR033599">
    <property type="entry name" value="TAF1B/Rrn7"/>
</dbReference>
<comment type="subcellular location">
    <subcellularLocation>
        <location evidence="1">Nucleus</location>
        <location evidence="1">Nucleolus</location>
    </subcellularLocation>
</comment>